<dbReference type="InterPro" id="IPR008769">
    <property type="entry name" value="PhaF_PhaI"/>
</dbReference>
<evidence type="ECO:0000256" key="1">
    <source>
        <dbReference type="SAM" id="MobiDB-lite"/>
    </source>
</evidence>
<feature type="region of interest" description="Disordered" evidence="1">
    <location>
        <begin position="233"/>
        <end position="254"/>
    </location>
</feature>
<dbReference type="Pfam" id="PF05597">
    <property type="entry name" value="Phasin"/>
    <property type="match status" value="1"/>
</dbReference>
<dbReference type="PANTHER" id="PTHR38664:SF1">
    <property type="entry name" value="SLR0058 PROTEIN"/>
    <property type="match status" value="1"/>
</dbReference>
<feature type="region of interest" description="Disordered" evidence="1">
    <location>
        <begin position="83"/>
        <end position="107"/>
    </location>
</feature>
<dbReference type="NCBIfam" id="TIGR01837">
    <property type="entry name" value="PHA_granule_1"/>
    <property type="match status" value="1"/>
</dbReference>
<dbReference type="InterPro" id="IPR013433">
    <property type="entry name" value="PHA_gran_rgn"/>
</dbReference>
<protein>
    <submittedName>
        <fullName evidence="2">Uncharacterized protein</fullName>
    </submittedName>
</protein>
<dbReference type="EMBL" id="JAPDRN010000049">
    <property type="protein sequence ID" value="KAJ9633129.1"/>
    <property type="molecule type" value="Genomic_DNA"/>
</dbReference>
<comment type="caution">
    <text evidence="2">The sequence shown here is derived from an EMBL/GenBank/DDBJ whole genome shotgun (WGS) entry which is preliminary data.</text>
</comment>
<proteinExistence type="predicted"/>
<feature type="compositionally biased region" description="Polar residues" evidence="1">
    <location>
        <begin position="238"/>
        <end position="254"/>
    </location>
</feature>
<evidence type="ECO:0000313" key="2">
    <source>
        <dbReference type="EMBL" id="KAJ9633129.1"/>
    </source>
</evidence>
<organism evidence="2">
    <name type="scientific">Knufia peltigerae</name>
    <dbReference type="NCBI Taxonomy" id="1002370"/>
    <lineage>
        <taxon>Eukaryota</taxon>
        <taxon>Fungi</taxon>
        <taxon>Dikarya</taxon>
        <taxon>Ascomycota</taxon>
        <taxon>Pezizomycotina</taxon>
        <taxon>Eurotiomycetes</taxon>
        <taxon>Chaetothyriomycetidae</taxon>
        <taxon>Chaetothyriales</taxon>
        <taxon>Trichomeriaceae</taxon>
        <taxon>Knufia</taxon>
    </lineage>
</organism>
<feature type="compositionally biased region" description="Basic and acidic residues" evidence="1">
    <location>
        <begin position="95"/>
        <end position="107"/>
    </location>
</feature>
<dbReference type="Pfam" id="PF09650">
    <property type="entry name" value="PHA_gran_rgn"/>
    <property type="match status" value="1"/>
</dbReference>
<sequence>MSTIDVRHAHTLPDTQAREAIEQVAAKLGERFGLKSSWAADVLNFSGSGVDGAIELQPGAVRVTAKLGFLLSAMKGMVESEIQRPTPTGNAMNRYENDDRRDDDAGFGDQAERFSRKLSDSAQQVWLAGLGALGRAQAEGGRFFDGLVKEGEAWEARRRERSGEQEPGWRDNVEHSLDEAREKASGTWDKVNKAFDDQVQGVLKRLHVPTADQVTALEARIDALTARLAKLEHRASTDVDTPSPGSHQSPGSTP</sequence>
<name>A0AA38Y2C3_9EURO</name>
<gene>
    <name evidence="2" type="ORF">H2204_007274</name>
</gene>
<dbReference type="PANTHER" id="PTHR38664">
    <property type="entry name" value="SLR0058 PROTEIN"/>
    <property type="match status" value="1"/>
</dbReference>
<dbReference type="NCBIfam" id="TIGR02610">
    <property type="entry name" value="PHA_gran_rgn"/>
    <property type="match status" value="1"/>
</dbReference>
<reference evidence="2" key="1">
    <citation type="submission" date="2022-10" db="EMBL/GenBank/DDBJ databases">
        <title>Culturing micro-colonial fungi from biological soil crusts in the Mojave desert and describing Neophaeococcomyces mojavensis, and introducing the new genera and species Taxawa tesnikishii.</title>
        <authorList>
            <person name="Kurbessoian T."/>
            <person name="Stajich J.E."/>
        </authorList>
    </citation>
    <scope>NUCLEOTIDE SEQUENCE</scope>
    <source>
        <strain evidence="2">TK_35</strain>
    </source>
</reference>
<accession>A0AA38Y2C3</accession>
<dbReference type="AlphaFoldDB" id="A0AA38Y2C3"/>